<comment type="caution">
    <text evidence="1">The sequence shown here is derived from an EMBL/GenBank/DDBJ whole genome shotgun (WGS) entry which is preliminary data.</text>
</comment>
<evidence type="ECO:0000313" key="2">
    <source>
        <dbReference type="Proteomes" id="UP001304895"/>
    </source>
</evidence>
<dbReference type="EMBL" id="MU853409">
    <property type="protein sequence ID" value="KAK4134321.1"/>
    <property type="molecule type" value="Genomic_DNA"/>
</dbReference>
<dbReference type="Proteomes" id="UP001304895">
    <property type="component" value="Unassembled WGS sequence"/>
</dbReference>
<reference evidence="1" key="2">
    <citation type="submission" date="2023-05" db="EMBL/GenBank/DDBJ databases">
        <authorList>
            <consortium name="Lawrence Berkeley National Laboratory"/>
            <person name="Steindorff A."/>
            <person name="Hensen N."/>
            <person name="Bonometti L."/>
            <person name="Westerberg I."/>
            <person name="Brannstrom I.O."/>
            <person name="Guillou S."/>
            <person name="Cros-Aarteil S."/>
            <person name="Calhoun S."/>
            <person name="Haridas S."/>
            <person name="Kuo A."/>
            <person name="Mondo S."/>
            <person name="Pangilinan J."/>
            <person name="Riley R."/>
            <person name="Labutti K."/>
            <person name="Andreopoulos B."/>
            <person name="Lipzen A."/>
            <person name="Chen C."/>
            <person name="Yanf M."/>
            <person name="Daum C."/>
            <person name="Ng V."/>
            <person name="Clum A."/>
            <person name="Ohm R."/>
            <person name="Martin F."/>
            <person name="Silar P."/>
            <person name="Natvig D."/>
            <person name="Lalanne C."/>
            <person name="Gautier V."/>
            <person name="Ament-Velasquez S.L."/>
            <person name="Kruys A."/>
            <person name="Hutchinson M.I."/>
            <person name="Powell A.J."/>
            <person name="Barry K."/>
            <person name="Miller A.N."/>
            <person name="Grigoriev I.V."/>
            <person name="Debuchy R."/>
            <person name="Gladieux P."/>
            <person name="Thoren M.H."/>
            <person name="Johannesson H."/>
        </authorList>
    </citation>
    <scope>NUCLEOTIDE SEQUENCE</scope>
    <source>
        <strain evidence="1">CBS 123565</strain>
    </source>
</reference>
<evidence type="ECO:0000313" key="1">
    <source>
        <dbReference type="EMBL" id="KAK4134321.1"/>
    </source>
</evidence>
<dbReference type="AlphaFoldDB" id="A0AAN6UKE9"/>
<keyword evidence="2" id="KW-1185">Reference proteome</keyword>
<reference evidence="1" key="1">
    <citation type="journal article" date="2023" name="Mol. Phylogenet. Evol.">
        <title>Genome-scale phylogeny and comparative genomics of the fungal order Sordariales.</title>
        <authorList>
            <person name="Hensen N."/>
            <person name="Bonometti L."/>
            <person name="Westerberg I."/>
            <person name="Brannstrom I.O."/>
            <person name="Guillou S."/>
            <person name="Cros-Aarteil S."/>
            <person name="Calhoun S."/>
            <person name="Haridas S."/>
            <person name="Kuo A."/>
            <person name="Mondo S."/>
            <person name="Pangilinan J."/>
            <person name="Riley R."/>
            <person name="LaButti K."/>
            <person name="Andreopoulos B."/>
            <person name="Lipzen A."/>
            <person name="Chen C."/>
            <person name="Yan M."/>
            <person name="Daum C."/>
            <person name="Ng V."/>
            <person name="Clum A."/>
            <person name="Steindorff A."/>
            <person name="Ohm R.A."/>
            <person name="Martin F."/>
            <person name="Silar P."/>
            <person name="Natvig D.O."/>
            <person name="Lalanne C."/>
            <person name="Gautier V."/>
            <person name="Ament-Velasquez S.L."/>
            <person name="Kruys A."/>
            <person name="Hutchinson M.I."/>
            <person name="Powell A.J."/>
            <person name="Barry K."/>
            <person name="Miller A.N."/>
            <person name="Grigoriev I.V."/>
            <person name="Debuchy R."/>
            <person name="Gladieux P."/>
            <person name="Hiltunen Thoren M."/>
            <person name="Johannesson H."/>
        </authorList>
    </citation>
    <scope>NUCLEOTIDE SEQUENCE</scope>
    <source>
        <strain evidence="1">CBS 123565</strain>
    </source>
</reference>
<gene>
    <name evidence="1" type="ORF">BT67DRAFT_315372</name>
</gene>
<organism evidence="1 2">
    <name type="scientific">Trichocladium antarcticum</name>
    <dbReference type="NCBI Taxonomy" id="1450529"/>
    <lineage>
        <taxon>Eukaryota</taxon>
        <taxon>Fungi</taxon>
        <taxon>Dikarya</taxon>
        <taxon>Ascomycota</taxon>
        <taxon>Pezizomycotina</taxon>
        <taxon>Sordariomycetes</taxon>
        <taxon>Sordariomycetidae</taxon>
        <taxon>Sordariales</taxon>
        <taxon>Chaetomiaceae</taxon>
        <taxon>Trichocladium</taxon>
    </lineage>
</organism>
<accession>A0AAN6UKE9</accession>
<proteinExistence type="predicted"/>
<protein>
    <submittedName>
        <fullName evidence="1">Uncharacterized protein</fullName>
    </submittedName>
</protein>
<name>A0AAN6UKE9_9PEZI</name>
<sequence length="90" mass="10499">MELSHSCAMEQLSTSFSTRLYSGRVGTMTSIPCCHSSARDWQKESTLEHRLGRIGTERRISRRSWGSHFNIIQRFCIHCIFVCLVTWYRA</sequence>